<evidence type="ECO:0000313" key="3">
    <source>
        <dbReference type="Proteomes" id="UP001059120"/>
    </source>
</evidence>
<dbReference type="RefSeq" id="WP_255232848.1">
    <property type="nucleotide sequence ID" value="NZ_CP090616.1"/>
</dbReference>
<organism evidence="2 3">
    <name type="scientific">Vibrio pelagius</name>
    <dbReference type="NCBI Taxonomy" id="28169"/>
    <lineage>
        <taxon>Bacteria</taxon>
        <taxon>Pseudomonadati</taxon>
        <taxon>Pseudomonadota</taxon>
        <taxon>Gammaproteobacteria</taxon>
        <taxon>Vibrionales</taxon>
        <taxon>Vibrionaceae</taxon>
        <taxon>Vibrio</taxon>
    </lineage>
</organism>
<keyword evidence="2" id="KW-0614">Plasmid</keyword>
<feature type="chain" id="PRO_5046840182" description="Porin" evidence="1">
    <location>
        <begin position="23"/>
        <end position="247"/>
    </location>
</feature>
<dbReference type="Proteomes" id="UP001059120">
    <property type="component" value="Plasmid p_1"/>
</dbReference>
<reference evidence="2" key="1">
    <citation type="submission" date="2022-01" db="EMBL/GenBank/DDBJ databases">
        <title>Alginate degradation mechanism of Vibrio pelagius WXL662.</title>
        <authorList>
            <person name="He X."/>
        </authorList>
    </citation>
    <scope>NUCLEOTIDE SEQUENCE</scope>
    <source>
        <strain evidence="2">WXL662</strain>
        <plasmid evidence="2">p_1</plasmid>
    </source>
</reference>
<keyword evidence="3" id="KW-1185">Reference proteome</keyword>
<geneLocation type="plasmid" evidence="2 3">
    <name>p_1</name>
</geneLocation>
<proteinExistence type="predicted"/>
<name>A0ABY5GAN3_VIBPE</name>
<sequence>MLHKNITSAALALSALASPVMAEEDFDASDLTRANTTAIVGVSNQGDVKLTGSLSYTFDNGQMAMTSLEGTMDSEGEYKDSRLQYFHVFNLDSAVTPRIATSLDIINNDTFTTAALGGIALFRTPIDSLTLFARGAVLAGEYDKDFANNVGIDDRSVTGAMAAGYAVLKTGDDGTFLAAFPEFTYLNGDMDINTVKTTLMAATPVSEDGKRWGQIKIESTSGETKLNGVTHKMDTDTVAWFNYKVFF</sequence>
<evidence type="ECO:0008006" key="4">
    <source>
        <dbReference type="Google" id="ProtNLM"/>
    </source>
</evidence>
<keyword evidence="1" id="KW-0732">Signal</keyword>
<dbReference type="EMBL" id="CP090616">
    <property type="protein sequence ID" value="UTT87136.1"/>
    <property type="molecule type" value="Genomic_DNA"/>
</dbReference>
<feature type="signal peptide" evidence="1">
    <location>
        <begin position="1"/>
        <end position="22"/>
    </location>
</feature>
<protein>
    <recommendedName>
        <fullName evidence="4">Porin</fullName>
    </recommendedName>
</protein>
<gene>
    <name evidence="2" type="ORF">LZI70_20165</name>
</gene>
<evidence type="ECO:0000313" key="2">
    <source>
        <dbReference type="EMBL" id="UTT87136.1"/>
    </source>
</evidence>
<evidence type="ECO:0000256" key="1">
    <source>
        <dbReference type="SAM" id="SignalP"/>
    </source>
</evidence>
<accession>A0ABY5GAN3</accession>